<evidence type="ECO:0000259" key="1">
    <source>
        <dbReference type="Pfam" id="PF04471"/>
    </source>
</evidence>
<dbReference type="Gene3D" id="2.30.280.20">
    <property type="match status" value="1"/>
</dbReference>
<comment type="caution">
    <text evidence="3">The sequence shown here is derived from an EMBL/GenBank/DDBJ whole genome shotgun (WGS) entry which is preliminary data.</text>
</comment>
<dbReference type="GO" id="GO:0009307">
    <property type="term" value="P:DNA restriction-modification system"/>
    <property type="evidence" value="ECO:0007669"/>
    <property type="project" value="InterPro"/>
</dbReference>
<dbReference type="InterPro" id="IPR011856">
    <property type="entry name" value="tRNA_endonuc-like_dom_sf"/>
</dbReference>
<accession>A0A388SEL3</accession>
<proteinExistence type="predicted"/>
<dbReference type="RefSeq" id="WP_116271008.1">
    <property type="nucleotide sequence ID" value="NZ_BGZJ01000002.1"/>
</dbReference>
<dbReference type="Proteomes" id="UP000266091">
    <property type="component" value="Unassembled WGS sequence"/>
</dbReference>
<feature type="domain" description="Restriction endonuclease type IV Mrr" evidence="1">
    <location>
        <begin position="258"/>
        <end position="375"/>
    </location>
</feature>
<dbReference type="GO" id="GO:0003677">
    <property type="term" value="F:DNA binding"/>
    <property type="evidence" value="ECO:0007669"/>
    <property type="project" value="InterPro"/>
</dbReference>
<dbReference type="AlphaFoldDB" id="A0A388SEL3"/>
<organism evidence="3 4">
    <name type="scientific">Mesosutterella multiformis</name>
    <dbReference type="NCBI Taxonomy" id="2259133"/>
    <lineage>
        <taxon>Bacteria</taxon>
        <taxon>Pseudomonadati</taxon>
        <taxon>Pseudomonadota</taxon>
        <taxon>Betaproteobacteria</taxon>
        <taxon>Burkholderiales</taxon>
        <taxon>Sutterellaceae</taxon>
        <taxon>Mesosutterella</taxon>
    </lineage>
</organism>
<dbReference type="EMBL" id="BGZJ01000002">
    <property type="protein sequence ID" value="GBO94807.1"/>
    <property type="molecule type" value="Genomic_DNA"/>
</dbReference>
<keyword evidence="3" id="KW-0540">Nuclease</keyword>
<name>A0A388SEL3_9BURK</name>
<dbReference type="GO" id="GO:0004519">
    <property type="term" value="F:endonuclease activity"/>
    <property type="evidence" value="ECO:0007669"/>
    <property type="project" value="UniProtKB-KW"/>
</dbReference>
<dbReference type="Pfam" id="PF18062">
    <property type="entry name" value="RE_AspBHI_N"/>
    <property type="match status" value="1"/>
</dbReference>
<reference evidence="3 4" key="1">
    <citation type="journal article" date="2018" name="Int. J. Syst. Evol. Microbiol.">
        <title>Mesosutterella multiformis gen. nov., sp. nov., a member of the family Sutterellaceae and Sutterella megalosphaeroides sp. nov., isolated from human faeces.</title>
        <authorList>
            <person name="Sakamoto M."/>
            <person name="Ikeyama N."/>
            <person name="Kunihiro T."/>
            <person name="Iino T."/>
            <person name="Yuki M."/>
            <person name="Ohkuma M."/>
        </authorList>
    </citation>
    <scope>NUCLEOTIDE SEQUENCE [LARGE SCALE GENOMIC DNA]</scope>
    <source>
        <strain evidence="3 4">4NBBH2</strain>
    </source>
</reference>
<evidence type="ECO:0000313" key="4">
    <source>
        <dbReference type="Proteomes" id="UP000266091"/>
    </source>
</evidence>
<sequence>MEVPYQALEESDLFVDCVYKSGPYPNLAGEVITKLVPGCPNLGGFRKVYNQRTKRIAYIVLYTSMCELAWPDFLDTETGVLRYYGDNRKAGRSLLDTRGKGNLLLQEVFGELHAGDRSEIPPFLIFKRHGTGRDMRFLGLAAPGAAGLPPDRDLTAHWRTVDGERFQNYEAYFTILDTGSQPVSKAWLRALWHGDPDSLRLAPRAWRDFVREGRPGLHPLKAPRLSEFPSPFDQLQSDMEGLQCLSLIRERFKDDSLGFEQCAADLVSKLDPHFEGFTFSREWQDDGRDTAGRYRITTGGTVHPDVRLSAALEARCYEAEKGVEVSEMTRLISRTERRNLGVMVTTGYISEPAYREAIDGKHKILILTATDIARILRDSGITASGVPAWLDSLAEKFHRASV</sequence>
<gene>
    <name evidence="3" type="ORF">MESMUL_21610</name>
</gene>
<dbReference type="InterPro" id="IPR007560">
    <property type="entry name" value="Restrct_endonuc_IV_Mrr"/>
</dbReference>
<dbReference type="InterPro" id="IPR041409">
    <property type="entry name" value="RE_AspBHI_N"/>
</dbReference>
<keyword evidence="4" id="KW-1185">Reference proteome</keyword>
<dbReference type="Pfam" id="PF04471">
    <property type="entry name" value="Mrr_cat"/>
    <property type="match status" value="1"/>
</dbReference>
<dbReference type="OrthoDB" id="3010308at2"/>
<evidence type="ECO:0000259" key="2">
    <source>
        <dbReference type="Pfam" id="PF18062"/>
    </source>
</evidence>
<feature type="domain" description="Restriction endonuclease AspBHI N-terminal" evidence="2">
    <location>
        <begin position="26"/>
        <end position="213"/>
    </location>
</feature>
<keyword evidence="3" id="KW-0255">Endonuclease</keyword>
<protein>
    <submittedName>
        <fullName evidence="3">Restriction endonuclease</fullName>
    </submittedName>
</protein>
<evidence type="ECO:0000313" key="3">
    <source>
        <dbReference type="EMBL" id="GBO94807.1"/>
    </source>
</evidence>
<keyword evidence="3" id="KW-0378">Hydrolase</keyword>
<dbReference type="Gene3D" id="3.40.1350.10">
    <property type="match status" value="1"/>
</dbReference>